<keyword evidence="3" id="KW-0804">Transcription</keyword>
<evidence type="ECO:0000256" key="5">
    <source>
        <dbReference type="SAM" id="MobiDB-lite"/>
    </source>
</evidence>
<dbReference type="Gene3D" id="1.10.10.60">
    <property type="entry name" value="Homeodomain-like"/>
    <property type="match status" value="4"/>
</dbReference>
<feature type="domain" description="Myb-like" evidence="6">
    <location>
        <begin position="497"/>
        <end position="548"/>
    </location>
</feature>
<dbReference type="EMBL" id="JANBUM010000278">
    <property type="protein sequence ID" value="KAJ2779835.1"/>
    <property type="molecule type" value="Genomic_DNA"/>
</dbReference>
<sequence>MAASTQKHVDDGASDKGGGSGSPAADVEATKRTLQALVEAGIHAQGLLAESGSEDSGDEGEGEDENDDEAEDENDDEAEVEGEPSQAEDTGAAEAENAGAHQALLSRMASSFRVLIDHGLAAAHGGAQDEAGALGDDAAYAVACETLASNLRCQRMLRAQLAALDAAQQRNGELQASIGALLTMQARASTRRGARRGGNGGGGGGGGGARGDDRGGIDPVTGEARIAAAAFVDANGTRPADNRDAVRKKKHPPIVYRARRWTDAEREALVRGVRASNRRIMAQRAYAQTHDPRSVWDVDALADSDLDMNLAGLDWKHIARQFVPQHKPVECAIQWATQDHPIINRAPWSKREERALAAVAADHGGRDWVAIAKALGTQRTAAQCFQVFQRKLNADMSRSKWSAEEDRVLTEAVMAYGEGDWQAVAACLDNRTGQQVLHRWCKSINPAIRSGRWDRDEDVALLAAVRLYGVGQWTKIAKHVPGRTDVKCRERYMNVLTPDVNNTQWTPDEDARLVALVARVGIGKWSYVADMLGGRTDNQCWRHWRSLHKRGAAPDPPELDHEPDGDADAPEEGTVASFPEWEAERNEAHLGFASTQGSGRKRKTTSGIESARKRQWKRATSTNFVPLLAAVPPLSAGSRAEPLSARSEPAHASRPPPPSSSLGSPPLGSPLGSPATPGPSPLRRGRALNWAGLLHAGAERKPAALAASAADAHLRPVLPTLLTATALQRLVAAVPAAADAFNAELVGIADDAHPPAMAGPPMSWLRQRIEALFIWPLMLGTLDLDREA</sequence>
<comment type="caution">
    <text evidence="8">The sequence shown here is derived from an EMBL/GenBank/DDBJ whole genome shotgun (WGS) entry which is preliminary data.</text>
</comment>
<evidence type="ECO:0000256" key="3">
    <source>
        <dbReference type="ARBA" id="ARBA00023163"/>
    </source>
</evidence>
<feature type="region of interest" description="Disordered" evidence="5">
    <location>
        <begin position="189"/>
        <end position="219"/>
    </location>
</feature>
<keyword evidence="1" id="KW-0805">Transcription regulation</keyword>
<dbReference type="Pfam" id="PF00249">
    <property type="entry name" value="Myb_DNA-binding"/>
    <property type="match status" value="2"/>
</dbReference>
<dbReference type="InterPro" id="IPR009057">
    <property type="entry name" value="Homeodomain-like_sf"/>
</dbReference>
<dbReference type="GO" id="GO:0042796">
    <property type="term" value="P:snRNA transcription by RNA polymerase III"/>
    <property type="evidence" value="ECO:0007669"/>
    <property type="project" value="TreeGrafter"/>
</dbReference>
<dbReference type="InterPro" id="IPR001005">
    <property type="entry name" value="SANT/Myb"/>
</dbReference>
<dbReference type="AlphaFoldDB" id="A0A9W8HB80"/>
<evidence type="ECO:0000256" key="1">
    <source>
        <dbReference type="ARBA" id="ARBA00023015"/>
    </source>
</evidence>
<keyword evidence="9" id="KW-1185">Reference proteome</keyword>
<keyword evidence="2" id="KW-0238">DNA-binding</keyword>
<evidence type="ECO:0000313" key="9">
    <source>
        <dbReference type="Proteomes" id="UP001140172"/>
    </source>
</evidence>
<dbReference type="InterPro" id="IPR017930">
    <property type="entry name" value="Myb_dom"/>
</dbReference>
<evidence type="ECO:0000259" key="6">
    <source>
        <dbReference type="PROSITE" id="PS50090"/>
    </source>
</evidence>
<feature type="domain" description="HTH myb-type" evidence="7">
    <location>
        <begin position="445"/>
        <end position="500"/>
    </location>
</feature>
<dbReference type="GO" id="GO:0042795">
    <property type="term" value="P:snRNA transcription by RNA polymerase II"/>
    <property type="evidence" value="ECO:0007669"/>
    <property type="project" value="TreeGrafter"/>
</dbReference>
<feature type="domain" description="Myb-like" evidence="6">
    <location>
        <begin position="340"/>
        <end position="392"/>
    </location>
</feature>
<dbReference type="GO" id="GO:0000978">
    <property type="term" value="F:RNA polymerase II cis-regulatory region sequence-specific DNA binding"/>
    <property type="evidence" value="ECO:0007669"/>
    <property type="project" value="TreeGrafter"/>
</dbReference>
<feature type="compositionally biased region" description="Low complexity" evidence="5">
    <location>
        <begin position="87"/>
        <end position="96"/>
    </location>
</feature>
<dbReference type="OrthoDB" id="2143914at2759"/>
<accession>A0A9W8HB80</accession>
<evidence type="ECO:0000259" key="7">
    <source>
        <dbReference type="PROSITE" id="PS51294"/>
    </source>
</evidence>
<evidence type="ECO:0000256" key="4">
    <source>
        <dbReference type="ARBA" id="ARBA00023242"/>
    </source>
</evidence>
<feature type="region of interest" description="Disordered" evidence="5">
    <location>
        <begin position="637"/>
        <end position="684"/>
    </location>
</feature>
<dbReference type="PANTHER" id="PTHR46621">
    <property type="entry name" value="SNRNA-ACTIVATING PROTEIN COMPLEX SUBUNIT 4"/>
    <property type="match status" value="1"/>
</dbReference>
<organism evidence="8 9">
    <name type="scientific">Coemansia interrupta</name>
    <dbReference type="NCBI Taxonomy" id="1126814"/>
    <lineage>
        <taxon>Eukaryota</taxon>
        <taxon>Fungi</taxon>
        <taxon>Fungi incertae sedis</taxon>
        <taxon>Zoopagomycota</taxon>
        <taxon>Kickxellomycotina</taxon>
        <taxon>Kickxellomycetes</taxon>
        <taxon>Kickxellales</taxon>
        <taxon>Kickxellaceae</taxon>
        <taxon>Coemansia</taxon>
    </lineage>
</organism>
<feature type="domain" description="HTH myb-type" evidence="7">
    <location>
        <begin position="393"/>
        <end position="442"/>
    </location>
</feature>
<reference evidence="8" key="1">
    <citation type="submission" date="2022-07" db="EMBL/GenBank/DDBJ databases">
        <title>Phylogenomic reconstructions and comparative analyses of Kickxellomycotina fungi.</title>
        <authorList>
            <person name="Reynolds N.K."/>
            <person name="Stajich J.E."/>
            <person name="Barry K."/>
            <person name="Grigoriev I.V."/>
            <person name="Crous P."/>
            <person name="Smith M.E."/>
        </authorList>
    </citation>
    <scope>NUCLEOTIDE SEQUENCE</scope>
    <source>
        <strain evidence="8">BCRC 34489</strain>
    </source>
</reference>
<dbReference type="SUPFAM" id="SSF46689">
    <property type="entry name" value="Homeodomain-like"/>
    <property type="match status" value="4"/>
</dbReference>
<dbReference type="CDD" id="cd00167">
    <property type="entry name" value="SANT"/>
    <property type="match status" value="4"/>
</dbReference>
<feature type="domain" description="Myb-like" evidence="6">
    <location>
        <begin position="393"/>
        <end position="444"/>
    </location>
</feature>
<feature type="compositionally biased region" description="Acidic residues" evidence="5">
    <location>
        <begin position="52"/>
        <end position="82"/>
    </location>
</feature>
<dbReference type="PROSITE" id="PS50090">
    <property type="entry name" value="MYB_LIKE"/>
    <property type="match status" value="4"/>
</dbReference>
<feature type="domain" description="HTH myb-type" evidence="7">
    <location>
        <begin position="340"/>
        <end position="384"/>
    </location>
</feature>
<feature type="region of interest" description="Disordered" evidence="5">
    <location>
        <begin position="591"/>
        <end position="617"/>
    </location>
</feature>
<feature type="compositionally biased region" description="Gly residues" evidence="5">
    <location>
        <begin position="196"/>
        <end position="209"/>
    </location>
</feature>
<feature type="region of interest" description="Disordered" evidence="5">
    <location>
        <begin position="550"/>
        <end position="572"/>
    </location>
</feature>
<name>A0A9W8HB80_9FUNG</name>
<feature type="region of interest" description="Disordered" evidence="5">
    <location>
        <begin position="1"/>
        <end position="96"/>
    </location>
</feature>
<dbReference type="PANTHER" id="PTHR46621:SF1">
    <property type="entry name" value="SNRNA-ACTIVATING PROTEIN COMPLEX SUBUNIT 4"/>
    <property type="match status" value="1"/>
</dbReference>
<dbReference type="GO" id="GO:0019185">
    <property type="term" value="C:snRNA-activating protein complex"/>
    <property type="evidence" value="ECO:0007669"/>
    <property type="project" value="TreeGrafter"/>
</dbReference>
<protein>
    <submittedName>
        <fullName evidence="8">Uncharacterized protein</fullName>
    </submittedName>
</protein>
<feature type="compositionally biased region" description="Low complexity" evidence="5">
    <location>
        <begin position="644"/>
        <end position="653"/>
    </location>
</feature>
<gene>
    <name evidence="8" type="ORF">GGI15_003745</name>
</gene>
<feature type="compositionally biased region" description="Low complexity" evidence="5">
    <location>
        <begin position="660"/>
        <end position="675"/>
    </location>
</feature>
<dbReference type="Pfam" id="PF13921">
    <property type="entry name" value="Myb_DNA-bind_6"/>
    <property type="match status" value="1"/>
</dbReference>
<proteinExistence type="predicted"/>
<evidence type="ECO:0000256" key="2">
    <source>
        <dbReference type="ARBA" id="ARBA00023125"/>
    </source>
</evidence>
<dbReference type="GO" id="GO:0001006">
    <property type="term" value="F:RNA polymerase III type 3 promoter sequence-specific DNA binding"/>
    <property type="evidence" value="ECO:0007669"/>
    <property type="project" value="TreeGrafter"/>
</dbReference>
<dbReference type="InterPro" id="IPR051575">
    <property type="entry name" value="Myb-like_DNA-bd"/>
</dbReference>
<evidence type="ECO:0000313" key="8">
    <source>
        <dbReference type="EMBL" id="KAJ2779835.1"/>
    </source>
</evidence>
<feature type="domain" description="Myb-like" evidence="6">
    <location>
        <begin position="445"/>
        <end position="496"/>
    </location>
</feature>
<dbReference type="PROSITE" id="PS51294">
    <property type="entry name" value="HTH_MYB"/>
    <property type="match status" value="4"/>
</dbReference>
<keyword evidence="4" id="KW-0539">Nucleus</keyword>
<dbReference type="Proteomes" id="UP001140172">
    <property type="component" value="Unassembled WGS sequence"/>
</dbReference>
<feature type="domain" description="HTH myb-type" evidence="7">
    <location>
        <begin position="505"/>
        <end position="552"/>
    </location>
</feature>
<dbReference type="SMART" id="SM00717">
    <property type="entry name" value="SANT"/>
    <property type="match status" value="5"/>
</dbReference>